<evidence type="ECO:0000256" key="6">
    <source>
        <dbReference type="RuleBase" id="RU000492"/>
    </source>
</evidence>
<dbReference type="GO" id="GO:0016787">
    <property type="term" value="F:hydrolase activity"/>
    <property type="evidence" value="ECO:0007669"/>
    <property type="project" value="UniProtKB-KW"/>
</dbReference>
<dbReference type="PROSITE" id="PS51192">
    <property type="entry name" value="HELICASE_ATP_BIND_1"/>
    <property type="match status" value="1"/>
</dbReference>
<evidence type="ECO:0000259" key="8">
    <source>
        <dbReference type="PROSITE" id="PS51192"/>
    </source>
</evidence>
<dbReference type="PROSITE" id="PS51194">
    <property type="entry name" value="HELICASE_CTER"/>
    <property type="match status" value="1"/>
</dbReference>
<dbReference type="InterPro" id="IPR000629">
    <property type="entry name" value="RNA-helicase_DEAD-box_CS"/>
</dbReference>
<dbReference type="InterPro" id="IPR014001">
    <property type="entry name" value="Helicase_ATP-bd"/>
</dbReference>
<feature type="domain" description="Helicase C-terminal" evidence="9">
    <location>
        <begin position="410"/>
        <end position="561"/>
    </location>
</feature>
<evidence type="ECO:0000256" key="5">
    <source>
        <dbReference type="ARBA" id="ARBA00022840"/>
    </source>
</evidence>
<comment type="similarity">
    <text evidence="6">Belongs to the DEAD box helicase family.</text>
</comment>
<evidence type="ECO:0000313" key="11">
    <source>
        <dbReference type="Proteomes" id="UP000182334"/>
    </source>
</evidence>
<keyword evidence="11" id="KW-1185">Reference proteome</keyword>
<dbReference type="PANTHER" id="PTHR47958">
    <property type="entry name" value="ATP-DEPENDENT RNA HELICASE DBP3"/>
    <property type="match status" value="1"/>
</dbReference>
<organism evidence="10 11">
    <name type="scientific">Sungouiella intermedia</name>
    <dbReference type="NCBI Taxonomy" id="45354"/>
    <lineage>
        <taxon>Eukaryota</taxon>
        <taxon>Fungi</taxon>
        <taxon>Dikarya</taxon>
        <taxon>Ascomycota</taxon>
        <taxon>Saccharomycotina</taxon>
        <taxon>Pichiomycetes</taxon>
        <taxon>Metschnikowiaceae</taxon>
        <taxon>Sungouiella</taxon>
    </lineage>
</organism>
<keyword evidence="3 6" id="KW-0378">Hydrolase</keyword>
<dbReference type="SMART" id="SM00490">
    <property type="entry name" value="HELICc"/>
    <property type="match status" value="1"/>
</dbReference>
<evidence type="ECO:0000256" key="4">
    <source>
        <dbReference type="ARBA" id="ARBA00022806"/>
    </source>
</evidence>
<dbReference type="Pfam" id="PF00271">
    <property type="entry name" value="Helicase_C"/>
    <property type="match status" value="1"/>
</dbReference>
<feature type="compositionally biased region" description="Polar residues" evidence="7">
    <location>
        <begin position="37"/>
        <end position="51"/>
    </location>
</feature>
<evidence type="ECO:0000313" key="10">
    <source>
        <dbReference type="EMBL" id="SGZ46545.1"/>
    </source>
</evidence>
<evidence type="ECO:0000256" key="1">
    <source>
        <dbReference type="ARBA" id="ARBA00012552"/>
    </source>
</evidence>
<feature type="region of interest" description="Disordered" evidence="7">
    <location>
        <begin position="23"/>
        <end position="66"/>
    </location>
</feature>
<dbReference type="SUPFAM" id="SSF52540">
    <property type="entry name" value="P-loop containing nucleoside triphosphate hydrolases"/>
    <property type="match status" value="1"/>
</dbReference>
<keyword evidence="5 6" id="KW-0067">ATP-binding</keyword>
<dbReference type="GO" id="GO:0005524">
    <property type="term" value="F:ATP binding"/>
    <property type="evidence" value="ECO:0007669"/>
    <property type="project" value="UniProtKB-KW"/>
</dbReference>
<evidence type="ECO:0000256" key="7">
    <source>
        <dbReference type="SAM" id="MobiDB-lite"/>
    </source>
</evidence>
<gene>
    <name evidence="10" type="ORF">SAMEA4029010_CIC11G00000005235</name>
</gene>
<feature type="domain" description="Helicase ATP-binding" evidence="8">
    <location>
        <begin position="177"/>
        <end position="377"/>
    </location>
</feature>
<dbReference type="PROSITE" id="PS00039">
    <property type="entry name" value="DEAD_ATP_HELICASE"/>
    <property type="match status" value="1"/>
</dbReference>
<dbReference type="InterPro" id="IPR011545">
    <property type="entry name" value="DEAD/DEAH_box_helicase_dom"/>
</dbReference>
<keyword evidence="2 6" id="KW-0547">Nucleotide-binding</keyword>
<accession>A0A1L0B6Z7</accession>
<keyword evidence="4 6" id="KW-0347">Helicase</keyword>
<dbReference type="InterPro" id="IPR001650">
    <property type="entry name" value="Helicase_C-like"/>
</dbReference>
<dbReference type="OrthoDB" id="196131at2759"/>
<dbReference type="EMBL" id="LT635756">
    <property type="protein sequence ID" value="SGZ46545.1"/>
    <property type="molecule type" value="Genomic_DNA"/>
</dbReference>
<dbReference type="CDD" id="cd18787">
    <property type="entry name" value="SF2_C_DEAD"/>
    <property type="match status" value="1"/>
</dbReference>
<proteinExistence type="inferred from homology"/>
<dbReference type="EC" id="3.6.4.13" evidence="1"/>
<evidence type="ECO:0000256" key="3">
    <source>
        <dbReference type="ARBA" id="ARBA00022801"/>
    </source>
</evidence>
<sequence length="563" mass="63739">MSRPVSVEDLILQNLEAAKPKFVSRKQRNLRKEASKSAKSTNQLDSSVPNKRSQEDDQPQKVLEPAKKKSLRKYAFDWDLEDDTSSEYAPLVTVDVSKPRNQVLKSEKHWSQKPLDQMTARDWRIFKDDYNITSKGGDLPNPLRLWEEHPQLPAKLVDILKNTLNYQEPTPIQRAAIPLALEHRDVVGIAETGSGKTLAFLLPLLTYITSIEPEYMKYEHSQEINSNKTLGLILAPTRELALQISAECQKFTKPLGLSVVTIIGGHQYEETVHSLQNGVHIVVATPGRLIDSLERGLISLEKCYHLIMDEADKMIDMGFEKSLQQILGYLPTSDHLLSSLDTRIFRIKKRTTLMFTATITPAIEKITKNYLVDPGYLYIGNANELVDNIEQKFEYLGETPGDKQTVDPKRLRRLVNVLEQHKKKGAFSVIIFANYRNVVEQLADELAEKNFGGVAVIHGSKNQEARERAIKSFRAKESSVLIATDVAARGIDVPHVSMVVNFQMSNKFEEYIHRIGRTGRAGQQGESFTFIDDGDSETFQGLKKFLSRGGYKIPEWLYSATRI</sequence>
<name>A0A1L0B6Z7_9ASCO</name>
<dbReference type="GO" id="GO:0003676">
    <property type="term" value="F:nucleic acid binding"/>
    <property type="evidence" value="ECO:0007669"/>
    <property type="project" value="InterPro"/>
</dbReference>
<protein>
    <recommendedName>
        <fullName evidence="1">RNA helicase</fullName>
        <ecNumber evidence="1">3.6.4.13</ecNumber>
    </recommendedName>
</protein>
<dbReference type="SMART" id="SM00487">
    <property type="entry name" value="DEXDc"/>
    <property type="match status" value="1"/>
</dbReference>
<dbReference type="Proteomes" id="UP000182334">
    <property type="component" value="Chromosome I"/>
</dbReference>
<evidence type="ECO:0000256" key="2">
    <source>
        <dbReference type="ARBA" id="ARBA00022741"/>
    </source>
</evidence>
<feature type="compositionally biased region" description="Basic and acidic residues" evidence="7">
    <location>
        <begin position="52"/>
        <end position="66"/>
    </location>
</feature>
<reference evidence="10 11" key="1">
    <citation type="submission" date="2016-10" db="EMBL/GenBank/DDBJ databases">
        <authorList>
            <person name="de Groot N.N."/>
        </authorList>
    </citation>
    <scope>NUCLEOTIDE SEQUENCE [LARGE SCALE GENOMIC DNA]</scope>
    <source>
        <strain evidence="10 11">CBS 141442</strain>
    </source>
</reference>
<dbReference type="InterPro" id="IPR027417">
    <property type="entry name" value="P-loop_NTPase"/>
</dbReference>
<dbReference type="GO" id="GO:0003724">
    <property type="term" value="F:RNA helicase activity"/>
    <property type="evidence" value="ECO:0007669"/>
    <property type="project" value="UniProtKB-EC"/>
</dbReference>
<dbReference type="Gene3D" id="3.40.50.300">
    <property type="entry name" value="P-loop containing nucleotide triphosphate hydrolases"/>
    <property type="match status" value="2"/>
</dbReference>
<evidence type="ECO:0000259" key="9">
    <source>
        <dbReference type="PROSITE" id="PS51194"/>
    </source>
</evidence>
<dbReference type="STRING" id="45354.A0A1L0B6Z7"/>
<dbReference type="AlphaFoldDB" id="A0A1L0B6Z7"/>
<dbReference type="Pfam" id="PF00270">
    <property type="entry name" value="DEAD"/>
    <property type="match status" value="1"/>
</dbReference>